<evidence type="ECO:0000256" key="1">
    <source>
        <dbReference type="ARBA" id="ARBA00004651"/>
    </source>
</evidence>
<proteinExistence type="inferred from homology"/>
<comment type="subcellular location">
    <subcellularLocation>
        <location evidence="1">Cell membrane</location>
        <topology evidence="1">Multi-pass membrane protein</topology>
    </subcellularLocation>
</comment>
<feature type="transmembrane region" description="Helical" evidence="9">
    <location>
        <begin position="260"/>
        <end position="280"/>
    </location>
</feature>
<keyword evidence="6 9" id="KW-1133">Transmembrane helix</keyword>
<dbReference type="GO" id="GO:0006865">
    <property type="term" value="P:amino acid transport"/>
    <property type="evidence" value="ECO:0007669"/>
    <property type="project" value="UniProtKB-KW"/>
</dbReference>
<dbReference type="Proteomes" id="UP000716004">
    <property type="component" value="Unassembled WGS sequence"/>
</dbReference>
<dbReference type="GO" id="GO:0022857">
    <property type="term" value="F:transmembrane transporter activity"/>
    <property type="evidence" value="ECO:0007669"/>
    <property type="project" value="InterPro"/>
</dbReference>
<evidence type="ECO:0000256" key="7">
    <source>
        <dbReference type="ARBA" id="ARBA00023136"/>
    </source>
</evidence>
<evidence type="ECO:0000313" key="11">
    <source>
        <dbReference type="EMBL" id="MBX8643884.1"/>
    </source>
</evidence>
<feature type="transmembrane region" description="Helical" evidence="9">
    <location>
        <begin position="65"/>
        <end position="85"/>
    </location>
</feature>
<accession>A0A8J7YSX7</accession>
<feature type="transmembrane region" description="Helical" evidence="9">
    <location>
        <begin position="12"/>
        <end position="35"/>
    </location>
</feature>
<evidence type="ECO:0000256" key="9">
    <source>
        <dbReference type="SAM" id="Phobius"/>
    </source>
</evidence>
<keyword evidence="5" id="KW-0029">Amino-acid transport</keyword>
<dbReference type="GO" id="GO:0005886">
    <property type="term" value="C:plasma membrane"/>
    <property type="evidence" value="ECO:0007669"/>
    <property type="project" value="UniProtKB-SubCell"/>
</dbReference>
<sequence length="293" mass="31658">MSLFADAFLTSLLYAAFFSLMALGLNLMFGVMRIVNLAHGEFIMMGSYAAIFLYSSYGLNPLVSLLVIIPLFTAVGMPLYFLLVPRLQRSDDPEMNSFILFFGLSFLMEGMAVQLFGNTPETLPFSSFRPLRISVSGITLPFAWVVVALVSALFVLLIYLLIYRTTFGLQTRALMINRDEAVANGVSVSFVSSVIFSLSIMLAAVAGAFSSLISLPTTPDVGSAFTLISFAVIIIGALGNPAATVAGGIVFAFAYGYSDLYLPQWAGVVPFILLVLIILARPEGLLGRASREF</sequence>
<reference evidence="10" key="1">
    <citation type="submission" date="2021-04" db="EMBL/GenBank/DDBJ databases">
        <title>Genomic insights into ecological role and evolution of a novel Thermoplasmata order Candidatus Sysuiplasmatales.</title>
        <authorList>
            <person name="Yuan Y."/>
        </authorList>
    </citation>
    <scope>NUCLEOTIDE SEQUENCE</scope>
    <source>
        <strain evidence="11">TUT19-bin139</strain>
        <strain evidence="10">YP2-bin.285</strain>
    </source>
</reference>
<feature type="transmembrane region" description="Helical" evidence="9">
    <location>
        <begin position="137"/>
        <end position="162"/>
    </location>
</feature>
<evidence type="ECO:0000256" key="6">
    <source>
        <dbReference type="ARBA" id="ARBA00022989"/>
    </source>
</evidence>
<dbReference type="PANTHER" id="PTHR11795:SF445">
    <property type="entry name" value="AMINO ACID ABC TRANSPORTER PERMEASE PROTEIN"/>
    <property type="match status" value="1"/>
</dbReference>
<dbReference type="EMBL" id="JAHEAC010000025">
    <property type="protein sequence ID" value="MBX8643884.1"/>
    <property type="molecule type" value="Genomic_DNA"/>
</dbReference>
<dbReference type="AlphaFoldDB" id="A0A8J7YSX7"/>
<protein>
    <submittedName>
        <fullName evidence="10">Branched-chain amino acid ABC transporter permease</fullName>
    </submittedName>
</protein>
<feature type="transmembrane region" description="Helical" evidence="9">
    <location>
        <begin position="227"/>
        <end position="253"/>
    </location>
</feature>
<evidence type="ECO:0000313" key="10">
    <source>
        <dbReference type="EMBL" id="MBX8632138.1"/>
    </source>
</evidence>
<evidence type="ECO:0000256" key="8">
    <source>
        <dbReference type="ARBA" id="ARBA00037998"/>
    </source>
</evidence>
<dbReference type="InterPro" id="IPR052157">
    <property type="entry name" value="BCAA_transport_permease"/>
</dbReference>
<organism evidence="10 12">
    <name type="scientific">Candidatus Sysuiplasma superficiale</name>
    <dbReference type="NCBI Taxonomy" id="2823368"/>
    <lineage>
        <taxon>Archaea</taxon>
        <taxon>Methanobacteriati</taxon>
        <taxon>Thermoplasmatota</taxon>
        <taxon>Thermoplasmata</taxon>
        <taxon>Candidatus Sysuiplasmatales</taxon>
        <taxon>Candidatus Sysuiplasmataceae</taxon>
        <taxon>Candidatus Sysuiplasma</taxon>
    </lineage>
</organism>
<comment type="similarity">
    <text evidence="8">Belongs to the binding-protein-dependent transport system permease family. LivHM subfamily.</text>
</comment>
<keyword evidence="7 9" id="KW-0472">Membrane</keyword>
<dbReference type="PANTHER" id="PTHR11795">
    <property type="entry name" value="BRANCHED-CHAIN AMINO ACID TRANSPORT SYSTEM PERMEASE PROTEIN LIVH"/>
    <property type="match status" value="1"/>
</dbReference>
<feature type="transmembrane region" description="Helical" evidence="9">
    <location>
        <begin position="182"/>
        <end position="215"/>
    </location>
</feature>
<evidence type="ECO:0000256" key="4">
    <source>
        <dbReference type="ARBA" id="ARBA00022692"/>
    </source>
</evidence>
<comment type="caution">
    <text evidence="10">The sequence shown here is derived from an EMBL/GenBank/DDBJ whole genome shotgun (WGS) entry which is preliminary data.</text>
</comment>
<evidence type="ECO:0000313" key="12">
    <source>
        <dbReference type="Proteomes" id="UP000716004"/>
    </source>
</evidence>
<evidence type="ECO:0000256" key="3">
    <source>
        <dbReference type="ARBA" id="ARBA00022475"/>
    </source>
</evidence>
<dbReference type="InterPro" id="IPR001851">
    <property type="entry name" value="ABC_transp_permease"/>
</dbReference>
<dbReference type="CDD" id="cd06582">
    <property type="entry name" value="TM_PBP1_LivH_like"/>
    <property type="match status" value="1"/>
</dbReference>
<gene>
    <name evidence="10" type="ORF">J9259_06445</name>
    <name evidence="11" type="ORF">KIY12_04075</name>
</gene>
<evidence type="ECO:0000256" key="5">
    <source>
        <dbReference type="ARBA" id="ARBA00022970"/>
    </source>
</evidence>
<keyword evidence="4 9" id="KW-0812">Transmembrane</keyword>
<dbReference type="EMBL" id="JAGVSJ010000015">
    <property type="protein sequence ID" value="MBX8632138.1"/>
    <property type="molecule type" value="Genomic_DNA"/>
</dbReference>
<dbReference type="Pfam" id="PF02653">
    <property type="entry name" value="BPD_transp_2"/>
    <property type="match status" value="1"/>
</dbReference>
<name>A0A8J7YSX7_9ARCH</name>
<dbReference type="Proteomes" id="UP000750197">
    <property type="component" value="Unassembled WGS sequence"/>
</dbReference>
<feature type="transmembrane region" description="Helical" evidence="9">
    <location>
        <begin position="97"/>
        <end position="117"/>
    </location>
</feature>
<keyword evidence="3" id="KW-1003">Cell membrane</keyword>
<keyword evidence="2" id="KW-0813">Transport</keyword>
<evidence type="ECO:0000256" key="2">
    <source>
        <dbReference type="ARBA" id="ARBA00022448"/>
    </source>
</evidence>